<keyword evidence="4" id="KW-0963">Cytoplasm</keyword>
<evidence type="ECO:0000313" key="12">
    <source>
        <dbReference type="Ensembl" id="ENSLCAP00010058591.1"/>
    </source>
</evidence>
<dbReference type="GO" id="GO:0071011">
    <property type="term" value="C:precatalytic spliceosome"/>
    <property type="evidence" value="ECO:0007669"/>
    <property type="project" value="TreeGrafter"/>
</dbReference>
<keyword evidence="3" id="KW-0217">Developmental protein</keyword>
<dbReference type="GO" id="GO:0008270">
    <property type="term" value="F:zinc ion binding"/>
    <property type="evidence" value="ECO:0007669"/>
    <property type="project" value="InterPro"/>
</dbReference>
<keyword evidence="5" id="KW-0677">Repeat</keyword>
<dbReference type="SUPFAM" id="SSF57667">
    <property type="entry name" value="beta-beta-alpha zinc fingers"/>
    <property type="match status" value="3"/>
</dbReference>
<feature type="region of interest" description="Disordered" evidence="10">
    <location>
        <begin position="962"/>
        <end position="1000"/>
    </location>
</feature>
<evidence type="ECO:0000256" key="1">
    <source>
        <dbReference type="ARBA" id="ARBA00004123"/>
    </source>
</evidence>
<feature type="region of interest" description="Disordered" evidence="10">
    <location>
        <begin position="86"/>
        <end position="110"/>
    </location>
</feature>
<dbReference type="Gene3D" id="3.30.460.10">
    <property type="entry name" value="Beta Polymerase, domain 2"/>
    <property type="match status" value="1"/>
</dbReference>
<dbReference type="Gene3D" id="3.30.160.60">
    <property type="entry name" value="Classic Zinc Finger"/>
    <property type="match status" value="3"/>
</dbReference>
<reference evidence="12" key="2">
    <citation type="submission" date="2025-08" db="UniProtKB">
        <authorList>
            <consortium name="Ensembl"/>
        </authorList>
    </citation>
    <scope>IDENTIFICATION</scope>
</reference>
<dbReference type="SMART" id="SM00355">
    <property type="entry name" value="ZnF_C2H2"/>
    <property type="match status" value="3"/>
</dbReference>
<evidence type="ECO:0000256" key="4">
    <source>
        <dbReference type="ARBA" id="ARBA00022490"/>
    </source>
</evidence>
<dbReference type="FunFam" id="1.10.1410.40:FF:000001">
    <property type="entry name" value="interleukin enhancer-binding factor 3 isoform X1"/>
    <property type="match status" value="1"/>
</dbReference>
<dbReference type="GO" id="GO:0005737">
    <property type="term" value="C:cytoplasm"/>
    <property type="evidence" value="ECO:0007669"/>
    <property type="project" value="UniProtKB-SubCell"/>
</dbReference>
<evidence type="ECO:0000256" key="7">
    <source>
        <dbReference type="ARBA" id="ARBA00023125"/>
    </source>
</evidence>
<protein>
    <recommendedName>
        <fullName evidence="9">Zinc finger RNA-binding protein</fullName>
    </recommendedName>
</protein>
<dbReference type="Proteomes" id="UP000314980">
    <property type="component" value="Unassembled WGS sequence"/>
</dbReference>
<dbReference type="Pfam" id="PF12874">
    <property type="entry name" value="zf-met"/>
    <property type="match status" value="3"/>
</dbReference>
<dbReference type="GO" id="GO:0003727">
    <property type="term" value="F:single-stranded RNA binding"/>
    <property type="evidence" value="ECO:0007669"/>
    <property type="project" value="TreeGrafter"/>
</dbReference>
<evidence type="ECO:0000259" key="11">
    <source>
        <dbReference type="PROSITE" id="PS51703"/>
    </source>
</evidence>
<evidence type="ECO:0000256" key="9">
    <source>
        <dbReference type="ARBA" id="ARBA00041195"/>
    </source>
</evidence>
<dbReference type="Pfam" id="PF07528">
    <property type="entry name" value="DZF_N"/>
    <property type="match status" value="1"/>
</dbReference>
<dbReference type="AlphaFoldDB" id="A0A4W6G759"/>
<reference evidence="12" key="3">
    <citation type="submission" date="2025-09" db="UniProtKB">
        <authorList>
            <consortium name="Ensembl"/>
        </authorList>
    </citation>
    <scope>IDENTIFICATION</scope>
</reference>
<gene>
    <name evidence="12" type="primary">ZFR</name>
</gene>
<feature type="region of interest" description="Disordered" evidence="10">
    <location>
        <begin position="316"/>
        <end position="343"/>
    </location>
</feature>
<dbReference type="InterPro" id="IPR006561">
    <property type="entry name" value="DZF_dom"/>
</dbReference>
<dbReference type="GO" id="GO:0003677">
    <property type="term" value="F:DNA binding"/>
    <property type="evidence" value="ECO:0007669"/>
    <property type="project" value="UniProtKB-KW"/>
</dbReference>
<dbReference type="PANTHER" id="PTHR45762">
    <property type="entry name" value="ZINC FINGER RNA-BINDING PROTEIN"/>
    <property type="match status" value="1"/>
</dbReference>
<organism evidence="12 13">
    <name type="scientific">Lates calcarifer</name>
    <name type="common">Barramundi</name>
    <name type="synonym">Holocentrus calcarifer</name>
    <dbReference type="NCBI Taxonomy" id="8187"/>
    <lineage>
        <taxon>Eukaryota</taxon>
        <taxon>Metazoa</taxon>
        <taxon>Chordata</taxon>
        <taxon>Craniata</taxon>
        <taxon>Vertebrata</taxon>
        <taxon>Euteleostomi</taxon>
        <taxon>Actinopterygii</taxon>
        <taxon>Neopterygii</taxon>
        <taxon>Teleostei</taxon>
        <taxon>Neoteleostei</taxon>
        <taxon>Acanthomorphata</taxon>
        <taxon>Carangaria</taxon>
        <taxon>Carangaria incertae sedis</taxon>
        <taxon>Centropomidae</taxon>
        <taxon>Lates</taxon>
    </lineage>
</organism>
<evidence type="ECO:0000313" key="13">
    <source>
        <dbReference type="Proteomes" id="UP000314980"/>
    </source>
</evidence>
<evidence type="ECO:0000256" key="2">
    <source>
        <dbReference type="ARBA" id="ARBA00004496"/>
    </source>
</evidence>
<keyword evidence="8" id="KW-0539">Nucleus</keyword>
<dbReference type="InterPro" id="IPR013087">
    <property type="entry name" value="Znf_C2H2_type"/>
</dbReference>
<feature type="compositionally biased region" description="Low complexity" evidence="10">
    <location>
        <begin position="676"/>
        <end position="686"/>
    </location>
</feature>
<dbReference type="GeneTree" id="ENSGT00940000155290"/>
<evidence type="ECO:0000256" key="5">
    <source>
        <dbReference type="ARBA" id="ARBA00022737"/>
    </source>
</evidence>
<comment type="subcellular location">
    <subcellularLocation>
        <location evidence="2">Cytoplasm</location>
    </subcellularLocation>
    <subcellularLocation>
        <location evidence="1">Nucleus</location>
    </subcellularLocation>
</comment>
<feature type="compositionally biased region" description="Basic and acidic residues" evidence="10">
    <location>
        <begin position="988"/>
        <end position="1000"/>
    </location>
</feature>
<accession>A0A4W6G759</accession>
<dbReference type="SMART" id="SM00451">
    <property type="entry name" value="ZnF_U1"/>
    <property type="match status" value="3"/>
</dbReference>
<feature type="region of interest" description="Disordered" evidence="10">
    <location>
        <begin position="386"/>
        <end position="418"/>
    </location>
</feature>
<feature type="compositionally biased region" description="Basic and acidic residues" evidence="10">
    <location>
        <begin position="494"/>
        <end position="505"/>
    </location>
</feature>
<sequence>MATGNYFGFTHGAAAQYSQQPAAGVAYTHPTTVASYTVHQAPVAAHTVAAAYAPTAATVAVARPAPVAVAAATAAAYGGYQPTHAATDYGYPQRQPEVPPPPPPVTSQNYQDSYSYVRSTAPAVAYDSKQYYQQPTATAAVAAAQPQPSVADSYYQTAPKPGYSQGVTSYTQSQQTRQVTVIKPAAPSPASSTFSIYPVTSTVQPVAAAASVVPSYSQSPTYSTNAVTYSGTSYSGYEAAVYSAASSYYQQQQQQKQAVAAVAATAAWTGNSFTKKPPFQSKQLRPKQPPKPPQIHYCDVCKISCAGPQTYKEHLEGQKHKKKEAALKVSQSSSSSGSGGGVLARNAQNQLRCELCDVSCTGADAYAAHIRGAKHQKVVKLHTKLGKPIPSTEPSMVTQTSSSTTAAPSKTTTATLNSSSSTSSLCVAASSSPATSSSPPYLKPVNIVSSGVAGVKNSLANNLSAANSASAGKKVSTPKINFVGGNKLQTTVKMDEARAEAKVESSKPATPSSGSQDPKTEVSDSLSTSALAGLQSDVQPVGHDYVEEVRNDEGKVIRFHCKLCECSFNDPNAKEMHLKGRRHRLQYKKKVNPDLQVEVKPSIRARKIQEEKMRKQMQKEDNYLPMVKGWALVYIFRRYEEDMYWRRMEEEQHHWDERRRLPDGGYPQGPPGPPGLLGVRPGMPGLQPQGPVPPRRPDSSDDRYVMTKHAAIYPSEDELQSIQKIVSITERALKLVSDIITDQDKAKEEDKEKKESCKDRALKGVMRVGVLAKGLLLRGDKNVNLVLLCSEKPTKGLLTRIVEHLPKQLTMVTPEKYEVKGSIQEAAIILTSCTEPKMQVTITLTSPVIREENGRDGDVTSGMVKDPADVLDRQKCLDALAALRHAKCPGDALRRVFECISSGILLPGGPGLVDPCEKKPVDTLTPMGEQQREDITSSAQFALRLLAFRQIHKVLGMDPLPQINPRFNIRNSRKRRRDNSDGTDSFEGEGKKDKKDYDSF</sequence>
<dbReference type="FunFam" id="3.30.160.60:FF:000153">
    <property type="entry name" value="Zinc finger RNA-binding protein 2"/>
    <property type="match status" value="1"/>
</dbReference>
<proteinExistence type="predicted"/>
<feature type="region of interest" description="Disordered" evidence="10">
    <location>
        <begin position="494"/>
        <end position="534"/>
    </location>
</feature>
<evidence type="ECO:0000256" key="6">
    <source>
        <dbReference type="ARBA" id="ARBA00022884"/>
    </source>
</evidence>
<dbReference type="Ensembl" id="ENSLCAT00010060192.1">
    <property type="protein sequence ID" value="ENSLCAP00010058591.1"/>
    <property type="gene ID" value="ENSLCAG00010027324.1"/>
</dbReference>
<dbReference type="GO" id="GO:0003725">
    <property type="term" value="F:double-stranded RNA binding"/>
    <property type="evidence" value="ECO:0007669"/>
    <property type="project" value="TreeGrafter"/>
</dbReference>
<dbReference type="FunFam" id="3.30.460.10:FF:000010">
    <property type="entry name" value="Zinc finger RNA-binding protein 2"/>
    <property type="match status" value="1"/>
</dbReference>
<dbReference type="PROSITE" id="PS00028">
    <property type="entry name" value="ZINC_FINGER_C2H2_1"/>
    <property type="match status" value="1"/>
</dbReference>
<dbReference type="InterPro" id="IPR049401">
    <property type="entry name" value="DZF_dom_N"/>
</dbReference>
<dbReference type="PANTHER" id="PTHR45762:SF21">
    <property type="entry name" value="ZINC FINGER RNA-BINDING PROTEIN"/>
    <property type="match status" value="1"/>
</dbReference>
<evidence type="ECO:0000256" key="10">
    <source>
        <dbReference type="SAM" id="MobiDB-lite"/>
    </source>
</evidence>
<dbReference type="PROSITE" id="PS51703">
    <property type="entry name" value="DZF"/>
    <property type="match status" value="1"/>
</dbReference>
<dbReference type="FunFam" id="3.30.160.60:FF:000210">
    <property type="entry name" value="Zinc finger RNA-binding protein 2"/>
    <property type="match status" value="1"/>
</dbReference>
<feature type="compositionally biased region" description="Polar residues" evidence="10">
    <location>
        <begin position="507"/>
        <end position="530"/>
    </location>
</feature>
<keyword evidence="13" id="KW-1185">Reference proteome</keyword>
<dbReference type="InterPro" id="IPR003604">
    <property type="entry name" value="Matrin/U1-like-C_Znf_C2H2"/>
</dbReference>
<dbReference type="FunFam" id="3.30.160.60:FF:000439">
    <property type="entry name" value="Zinc finger RNA-binding protein 2"/>
    <property type="match status" value="1"/>
</dbReference>
<dbReference type="SMART" id="SM00572">
    <property type="entry name" value="DZF"/>
    <property type="match status" value="1"/>
</dbReference>
<dbReference type="InterPro" id="IPR043519">
    <property type="entry name" value="NT_sf"/>
</dbReference>
<feature type="domain" description="DZF" evidence="11">
    <location>
        <begin position="680"/>
        <end position="999"/>
    </location>
</feature>
<evidence type="ECO:0000256" key="8">
    <source>
        <dbReference type="ARBA" id="ARBA00023242"/>
    </source>
</evidence>
<name>A0A4W6G759_LATCA</name>
<keyword evidence="6" id="KW-0694">RNA-binding</keyword>
<feature type="compositionally biased region" description="Low complexity" evidence="10">
    <location>
        <begin position="398"/>
        <end position="418"/>
    </location>
</feature>
<dbReference type="InterPro" id="IPR036236">
    <property type="entry name" value="Znf_C2H2_sf"/>
</dbReference>
<reference evidence="13" key="1">
    <citation type="submission" date="2015-09" db="EMBL/GenBank/DDBJ databases">
        <authorList>
            <person name="Sai Rama Sridatta P."/>
        </authorList>
    </citation>
    <scope>NUCLEOTIDE SEQUENCE [LARGE SCALE GENOMIC DNA]</scope>
</reference>
<keyword evidence="7" id="KW-0238">DNA-binding</keyword>
<feature type="region of interest" description="Disordered" evidence="10">
    <location>
        <begin position="659"/>
        <end position="701"/>
    </location>
</feature>
<evidence type="ECO:0000256" key="3">
    <source>
        <dbReference type="ARBA" id="ARBA00022473"/>
    </source>
</evidence>